<dbReference type="Gene3D" id="3.40.50.720">
    <property type="entry name" value="NAD(P)-binding Rossmann-like Domain"/>
    <property type="match status" value="1"/>
</dbReference>
<evidence type="ECO:0000313" key="5">
    <source>
        <dbReference type="Proteomes" id="UP001057877"/>
    </source>
</evidence>
<comment type="similarity">
    <text evidence="1">Belongs to the short-chain dehydrogenases/reductases (SDR) family.</text>
</comment>
<keyword evidence="5" id="KW-1185">Reference proteome</keyword>
<dbReference type="InterPro" id="IPR036291">
    <property type="entry name" value="NAD(P)-bd_dom_sf"/>
</dbReference>
<sequence length="252" mass="26695">MSVQGKIAIITGSTSGIGQAAAETLARHGAKVLITGRNPERGESIVHGIKTGGGDAHFAQADLEDPEAPGMLVHEAAGRWGRIDIIVNNAALVCNKPVEDILHEDWDRLITVNLKAPFFLIQAALPQLKANRGSVINISSINGIRNDRNNLVYDTIKAGLNHMTQGLALDLRSAGIRFNVIMPGGIGTPLLTQWYEQVTGSPEEAGRLAEAVLHEPNVGVPQQIADAVLYLAGSQSSWVNGAAVPVDGGYHL</sequence>
<dbReference type="CDD" id="cd05233">
    <property type="entry name" value="SDR_c"/>
    <property type="match status" value="1"/>
</dbReference>
<dbReference type="PRINTS" id="PR00080">
    <property type="entry name" value="SDRFAMILY"/>
</dbReference>
<dbReference type="PANTHER" id="PTHR43639:SF1">
    <property type="entry name" value="SHORT-CHAIN DEHYDROGENASE_REDUCTASE FAMILY PROTEIN"/>
    <property type="match status" value="1"/>
</dbReference>
<dbReference type="SUPFAM" id="SSF51735">
    <property type="entry name" value="NAD(P)-binding Rossmann-fold domains"/>
    <property type="match status" value="1"/>
</dbReference>
<protein>
    <submittedName>
        <fullName evidence="4">SDR family oxidoreductase</fullName>
    </submittedName>
</protein>
<evidence type="ECO:0000256" key="1">
    <source>
        <dbReference type="ARBA" id="ARBA00006484"/>
    </source>
</evidence>
<organism evidence="4 5">
    <name type="scientific">Paenibacillus spongiae</name>
    <dbReference type="NCBI Taxonomy" id="2909671"/>
    <lineage>
        <taxon>Bacteria</taxon>
        <taxon>Bacillati</taxon>
        <taxon>Bacillota</taxon>
        <taxon>Bacilli</taxon>
        <taxon>Bacillales</taxon>
        <taxon>Paenibacillaceae</taxon>
        <taxon>Paenibacillus</taxon>
    </lineage>
</organism>
<dbReference type="PANTHER" id="PTHR43639">
    <property type="entry name" value="OXIDOREDUCTASE, SHORT-CHAIN DEHYDROGENASE/REDUCTASE FAMILY (AFU_ORTHOLOGUE AFUA_5G02870)"/>
    <property type="match status" value="1"/>
</dbReference>
<dbReference type="PRINTS" id="PR00081">
    <property type="entry name" value="GDHRDH"/>
</dbReference>
<dbReference type="InterPro" id="IPR002347">
    <property type="entry name" value="SDR_fam"/>
</dbReference>
<evidence type="ECO:0000256" key="2">
    <source>
        <dbReference type="ARBA" id="ARBA00023002"/>
    </source>
</evidence>
<gene>
    <name evidence="4" type="ORF">L1F29_30725</name>
</gene>
<evidence type="ECO:0000313" key="4">
    <source>
        <dbReference type="EMBL" id="UVI29732.1"/>
    </source>
</evidence>
<accession>A0ABY5S748</accession>
<dbReference type="EMBL" id="CP091430">
    <property type="protein sequence ID" value="UVI29732.1"/>
    <property type="molecule type" value="Genomic_DNA"/>
</dbReference>
<proteinExistence type="inferred from homology"/>
<keyword evidence="2" id="KW-0560">Oxidoreductase</keyword>
<evidence type="ECO:0000259" key="3">
    <source>
        <dbReference type="SMART" id="SM00822"/>
    </source>
</evidence>
<dbReference type="SMART" id="SM00822">
    <property type="entry name" value="PKS_KR"/>
    <property type="match status" value="1"/>
</dbReference>
<dbReference type="InterPro" id="IPR057326">
    <property type="entry name" value="KR_dom"/>
</dbReference>
<dbReference type="Proteomes" id="UP001057877">
    <property type="component" value="Chromosome"/>
</dbReference>
<dbReference type="Pfam" id="PF13561">
    <property type="entry name" value="adh_short_C2"/>
    <property type="match status" value="1"/>
</dbReference>
<dbReference type="RefSeq" id="WP_258385819.1">
    <property type="nucleotide sequence ID" value="NZ_CP091430.1"/>
</dbReference>
<feature type="domain" description="Ketoreductase" evidence="3">
    <location>
        <begin position="6"/>
        <end position="197"/>
    </location>
</feature>
<name>A0ABY5S748_9BACL</name>
<reference evidence="4" key="1">
    <citation type="submission" date="2022-01" db="EMBL/GenBank/DDBJ databases">
        <title>Paenibacillus spongiae sp. nov., isolated from marine sponge.</title>
        <authorList>
            <person name="Li Z."/>
            <person name="Zhang M."/>
        </authorList>
    </citation>
    <scope>NUCLEOTIDE SEQUENCE</scope>
    <source>
        <strain evidence="4">PHS-Z3</strain>
    </source>
</reference>